<feature type="region of interest" description="Disordered" evidence="4">
    <location>
        <begin position="36"/>
        <end position="139"/>
    </location>
</feature>
<dbReference type="GO" id="GO:0003677">
    <property type="term" value="F:DNA binding"/>
    <property type="evidence" value="ECO:0007669"/>
    <property type="project" value="InterPro"/>
</dbReference>
<keyword evidence="2" id="KW-0158">Chromosome</keyword>
<dbReference type="Pfam" id="PF07714">
    <property type="entry name" value="PK_Tyr_Ser-Thr"/>
    <property type="match status" value="1"/>
</dbReference>
<dbReference type="SMART" id="SM00220">
    <property type="entry name" value="S_TKc"/>
    <property type="match status" value="1"/>
</dbReference>
<dbReference type="GO" id="GO:0004674">
    <property type="term" value="F:protein serine/threonine kinase activity"/>
    <property type="evidence" value="ECO:0007669"/>
    <property type="project" value="TreeGrafter"/>
</dbReference>
<keyword evidence="3" id="KW-0238">DNA-binding</keyword>
<proteinExistence type="predicted"/>
<reference evidence="6 7" key="1">
    <citation type="journal article" date="2019" name="Fungal Biol. Biotechnol.">
        <title>Draft genome sequence of fastidious pathogen Ceratobasidium theobromae, which causes vascular-streak dieback in Theobroma cacao.</title>
        <authorList>
            <person name="Ali S.S."/>
            <person name="Asman A."/>
            <person name="Shao J."/>
            <person name="Firmansyah A.P."/>
            <person name="Susilo A.W."/>
            <person name="Rosmana A."/>
            <person name="McMahon P."/>
            <person name="Junaid M."/>
            <person name="Guest D."/>
            <person name="Kheng T.Y."/>
            <person name="Meinhardt L.W."/>
            <person name="Bailey B.A."/>
        </authorList>
    </citation>
    <scope>NUCLEOTIDE SEQUENCE [LARGE SCALE GENOMIC DNA]</scope>
    <source>
        <strain evidence="6 7">CT2</strain>
    </source>
</reference>
<dbReference type="InterPro" id="IPR051681">
    <property type="entry name" value="Ser/Thr_Kinases-Pseudokinases"/>
</dbReference>
<evidence type="ECO:0000256" key="3">
    <source>
        <dbReference type="ARBA" id="ARBA00023269"/>
    </source>
</evidence>
<evidence type="ECO:0000313" key="7">
    <source>
        <dbReference type="Proteomes" id="UP000383932"/>
    </source>
</evidence>
<dbReference type="InterPro" id="IPR011009">
    <property type="entry name" value="Kinase-like_dom_sf"/>
</dbReference>
<dbReference type="OrthoDB" id="4062651at2759"/>
<evidence type="ECO:0000259" key="5">
    <source>
        <dbReference type="PROSITE" id="PS50011"/>
    </source>
</evidence>
<dbReference type="InterPro" id="IPR008271">
    <property type="entry name" value="Ser/Thr_kinase_AS"/>
</dbReference>
<dbReference type="PROSITE" id="PS00108">
    <property type="entry name" value="PROTEIN_KINASE_ST"/>
    <property type="match status" value="1"/>
</dbReference>
<comment type="subcellular location">
    <subcellularLocation>
        <location evidence="1">Chromosome</location>
    </subcellularLocation>
</comment>
<dbReference type="PROSITE" id="PS50011">
    <property type="entry name" value="PROTEIN_KINASE_DOM"/>
    <property type="match status" value="1"/>
</dbReference>
<name>A0A5N5QPP0_9AGAM</name>
<dbReference type="SUPFAM" id="SSF56112">
    <property type="entry name" value="Protein kinase-like (PK-like)"/>
    <property type="match status" value="1"/>
</dbReference>
<dbReference type="EMBL" id="SSOP01000031">
    <property type="protein sequence ID" value="KAB5593732.1"/>
    <property type="molecule type" value="Genomic_DNA"/>
</dbReference>
<evidence type="ECO:0000256" key="4">
    <source>
        <dbReference type="SAM" id="MobiDB-lite"/>
    </source>
</evidence>
<dbReference type="InterPro" id="IPR000164">
    <property type="entry name" value="Histone_H3/CENP-A"/>
</dbReference>
<evidence type="ECO:0000256" key="2">
    <source>
        <dbReference type="ARBA" id="ARBA00022454"/>
    </source>
</evidence>
<comment type="caution">
    <text evidence="6">The sequence shown here is derived from an EMBL/GenBank/DDBJ whole genome shotgun (WGS) entry which is preliminary data.</text>
</comment>
<keyword evidence="3" id="KW-0544">Nucleosome core</keyword>
<dbReference type="Gene3D" id="1.10.510.10">
    <property type="entry name" value="Transferase(Phosphotransferase) domain 1"/>
    <property type="match status" value="1"/>
</dbReference>
<protein>
    <recommendedName>
        <fullName evidence="5">Protein kinase domain-containing protein</fullName>
    </recommendedName>
</protein>
<accession>A0A5N5QPP0</accession>
<feature type="domain" description="Protein kinase" evidence="5">
    <location>
        <begin position="199"/>
        <end position="395"/>
    </location>
</feature>
<dbReference type="GO" id="GO:0005524">
    <property type="term" value="F:ATP binding"/>
    <property type="evidence" value="ECO:0007669"/>
    <property type="project" value="InterPro"/>
</dbReference>
<feature type="region of interest" description="Disordered" evidence="4">
    <location>
        <begin position="1"/>
        <end position="24"/>
    </location>
</feature>
<organism evidence="6 7">
    <name type="scientific">Ceratobasidium theobromae</name>
    <dbReference type="NCBI Taxonomy" id="1582974"/>
    <lineage>
        <taxon>Eukaryota</taxon>
        <taxon>Fungi</taxon>
        <taxon>Dikarya</taxon>
        <taxon>Basidiomycota</taxon>
        <taxon>Agaricomycotina</taxon>
        <taxon>Agaricomycetes</taxon>
        <taxon>Cantharellales</taxon>
        <taxon>Ceratobasidiaceae</taxon>
        <taxon>Ceratobasidium</taxon>
    </lineage>
</organism>
<sequence length="395" mass="43503">MHVVIASNNNHDHHRFKPAVKTEGPVSTCMARTMQTARVSTGGKAPRKSVVGSKKRKASDTDAESTSRPRRKSAASQSDTAEDNTIYVSHVELIPRQHDRRSKHPPESSSSSGLRRSARIREATQKRSSCDSDRTMSLGSESHNTALQLLSTSDQPFYPPGDNRPRPFLPFARFDNDPELLSSIQDLNVPLLENAVWQPNSNAEGLRGGFGYVERASWNKQNVAVKFLKSSQTVSGMTRGKKSFRRELVAWRKLAHPNILPFLGVVCVDNMYLGMVSPYMPHGSAPKYIASNPDADVLQILHDVAQGMSHLAAQKPPIAHGDLKGANVLIDKNGHACICDFGLSRFMKDFMSIDTTFGGTIRWMAPEQLRAETMIVSLPADIFSWGMLSLEVGGP</sequence>
<dbReference type="InterPro" id="IPR001245">
    <property type="entry name" value="Ser-Thr/Tyr_kinase_cat_dom"/>
</dbReference>
<dbReference type="GO" id="GO:0030527">
    <property type="term" value="F:structural constituent of chromatin"/>
    <property type="evidence" value="ECO:0007669"/>
    <property type="project" value="InterPro"/>
</dbReference>
<dbReference type="Proteomes" id="UP000383932">
    <property type="component" value="Unassembled WGS sequence"/>
</dbReference>
<dbReference type="GO" id="GO:0000786">
    <property type="term" value="C:nucleosome"/>
    <property type="evidence" value="ECO:0007669"/>
    <property type="project" value="UniProtKB-KW"/>
</dbReference>
<dbReference type="AlphaFoldDB" id="A0A5N5QPP0"/>
<evidence type="ECO:0000256" key="1">
    <source>
        <dbReference type="ARBA" id="ARBA00004286"/>
    </source>
</evidence>
<dbReference type="PANTHER" id="PTHR44329">
    <property type="entry name" value="SERINE/THREONINE-PROTEIN KINASE TNNI3K-RELATED"/>
    <property type="match status" value="1"/>
</dbReference>
<keyword evidence="7" id="KW-1185">Reference proteome</keyword>
<evidence type="ECO:0000313" key="6">
    <source>
        <dbReference type="EMBL" id="KAB5593732.1"/>
    </source>
</evidence>
<gene>
    <name evidence="6" type="ORF">CTheo_2812</name>
</gene>
<dbReference type="InterPro" id="IPR000719">
    <property type="entry name" value="Prot_kinase_dom"/>
</dbReference>
<dbReference type="PRINTS" id="PR00622">
    <property type="entry name" value="HISTONEH3"/>
</dbReference>
<feature type="compositionally biased region" description="Basic and acidic residues" evidence="4">
    <location>
        <begin position="119"/>
        <end position="134"/>
    </location>
</feature>